<evidence type="ECO:0000313" key="16">
    <source>
        <dbReference type="Proteomes" id="UP001318040"/>
    </source>
</evidence>
<dbReference type="AlphaFoldDB" id="A0AAJ7WZ83"/>
<comment type="subcellular location">
    <subcellularLocation>
        <location evidence="10">Early endosome membrane</location>
        <topology evidence="10">Single-pass type IV membrane protein</topology>
    </subcellularLocation>
</comment>
<feature type="domain" description="T-SNARE coiled-coil homology" evidence="15">
    <location>
        <begin position="186"/>
        <end position="248"/>
    </location>
</feature>
<dbReference type="GO" id="GO:0031901">
    <property type="term" value="C:early endosome membrane"/>
    <property type="evidence" value="ECO:0007669"/>
    <property type="project" value="UniProtKB-SubCell"/>
</dbReference>
<gene>
    <name evidence="17" type="primary">LOC116945157</name>
</gene>
<comment type="similarity">
    <text evidence="1 12">Belongs to the syntaxin family.</text>
</comment>
<comment type="function">
    <text evidence="9">May be involved in protein trafficking from the plasma membrane to the early endosome (EE) as well as in homotypic fusion of endocytic organelles. Mediates the endocytic trafficking from early endosomes to late endosomes and lysosomes.</text>
</comment>
<dbReference type="GO" id="GO:0031201">
    <property type="term" value="C:SNARE complex"/>
    <property type="evidence" value="ECO:0007669"/>
    <property type="project" value="TreeGrafter"/>
</dbReference>
<keyword evidence="7 13" id="KW-0175">Coiled coil</keyword>
<evidence type="ECO:0000256" key="10">
    <source>
        <dbReference type="ARBA" id="ARBA00037832"/>
    </source>
</evidence>
<dbReference type="PANTHER" id="PTHR19957">
    <property type="entry name" value="SYNTAXIN"/>
    <property type="match status" value="1"/>
</dbReference>
<dbReference type="SMART" id="SM00503">
    <property type="entry name" value="SynN"/>
    <property type="match status" value="1"/>
</dbReference>
<evidence type="ECO:0000256" key="4">
    <source>
        <dbReference type="ARBA" id="ARBA00022753"/>
    </source>
</evidence>
<evidence type="ECO:0000256" key="1">
    <source>
        <dbReference type="ARBA" id="ARBA00009063"/>
    </source>
</evidence>
<dbReference type="InterPro" id="IPR010989">
    <property type="entry name" value="SNARE"/>
</dbReference>
<dbReference type="GO" id="GO:0006906">
    <property type="term" value="P:vesicle fusion"/>
    <property type="evidence" value="ECO:0007669"/>
    <property type="project" value="TreeGrafter"/>
</dbReference>
<dbReference type="RefSeq" id="XP_032815242.1">
    <property type="nucleotide sequence ID" value="XM_032959351.1"/>
</dbReference>
<evidence type="ECO:0000256" key="7">
    <source>
        <dbReference type="ARBA" id="ARBA00023054"/>
    </source>
</evidence>
<sequence>MSYGRPSGSDGSYGAYRQVPRESGSAAEFGRLAHTVGTNIQKISQNTSQIQRMVAQLGTVEDTTEMLERLQNLQHYTNQLAKETNQQLKELGSLPPMSSQAEQRQRKMQRERLMNEFSAALNSFQATQRRAADKERENVARARAQSRVTENFFDEGPREGTLVNLDGEEDERQLQSEEPAITEEDLEDIKERETAIRQLEADIMDVNQIFKDLGTMIHEQGDMVDSIEANVESAEVHVDHAEQQLRRAAQYQRASRKKMCILLVILVVIATIIAIIIWQSTK</sequence>
<dbReference type="Pfam" id="PF14523">
    <property type="entry name" value="Syntaxin_2"/>
    <property type="match status" value="1"/>
</dbReference>
<evidence type="ECO:0000256" key="8">
    <source>
        <dbReference type="ARBA" id="ARBA00023136"/>
    </source>
</evidence>
<keyword evidence="3 14" id="KW-0812">Transmembrane</keyword>
<keyword evidence="8 14" id="KW-0472">Membrane</keyword>
<proteinExistence type="inferred from homology"/>
<dbReference type="InterPro" id="IPR000727">
    <property type="entry name" value="T_SNARE_dom"/>
</dbReference>
<dbReference type="Pfam" id="PF05739">
    <property type="entry name" value="SNARE"/>
    <property type="match status" value="1"/>
</dbReference>
<dbReference type="FunFam" id="1.20.5.110:FF:000016">
    <property type="entry name" value="Syntaxin 12"/>
    <property type="match status" value="1"/>
</dbReference>
<evidence type="ECO:0000259" key="15">
    <source>
        <dbReference type="PROSITE" id="PS50192"/>
    </source>
</evidence>
<dbReference type="InterPro" id="IPR045242">
    <property type="entry name" value="Syntaxin"/>
</dbReference>
<dbReference type="SMART" id="SM00397">
    <property type="entry name" value="t_SNARE"/>
    <property type="match status" value="1"/>
</dbReference>
<evidence type="ECO:0000256" key="9">
    <source>
        <dbReference type="ARBA" id="ARBA00037599"/>
    </source>
</evidence>
<feature type="coiled-coil region" evidence="13">
    <location>
        <begin position="189"/>
        <end position="244"/>
    </location>
</feature>
<accession>A0AAJ7WZ83</accession>
<keyword evidence="4" id="KW-0967">Endosome</keyword>
<name>A0AAJ7WZ83_PETMA</name>
<dbReference type="GeneID" id="116945157"/>
<reference evidence="17" key="1">
    <citation type="submission" date="2025-08" db="UniProtKB">
        <authorList>
            <consortium name="RefSeq"/>
        </authorList>
    </citation>
    <scope>IDENTIFICATION</scope>
    <source>
        <tissue evidence="17">Sperm</tissue>
    </source>
</reference>
<evidence type="ECO:0000256" key="11">
    <source>
        <dbReference type="ARBA" id="ARBA00040006"/>
    </source>
</evidence>
<evidence type="ECO:0000256" key="5">
    <source>
        <dbReference type="ARBA" id="ARBA00022989"/>
    </source>
</evidence>
<dbReference type="PANTHER" id="PTHR19957:SF411">
    <property type="entry name" value="LD23667P"/>
    <property type="match status" value="1"/>
</dbReference>
<dbReference type="Proteomes" id="UP001318040">
    <property type="component" value="Chromosome 23"/>
</dbReference>
<evidence type="ECO:0000256" key="3">
    <source>
        <dbReference type="ARBA" id="ARBA00022692"/>
    </source>
</evidence>
<dbReference type="GO" id="GO:0006886">
    <property type="term" value="P:intracellular protein transport"/>
    <property type="evidence" value="ECO:0007669"/>
    <property type="project" value="InterPro"/>
</dbReference>
<dbReference type="GO" id="GO:0048278">
    <property type="term" value="P:vesicle docking"/>
    <property type="evidence" value="ECO:0007669"/>
    <property type="project" value="TreeGrafter"/>
</dbReference>
<feature type="transmembrane region" description="Helical" evidence="14">
    <location>
        <begin position="260"/>
        <end position="278"/>
    </location>
</feature>
<keyword evidence="5 14" id="KW-1133">Transmembrane helix</keyword>
<dbReference type="GO" id="GO:0000149">
    <property type="term" value="F:SNARE binding"/>
    <property type="evidence" value="ECO:0007669"/>
    <property type="project" value="TreeGrafter"/>
</dbReference>
<organism evidence="16 17">
    <name type="scientific">Petromyzon marinus</name>
    <name type="common">Sea lamprey</name>
    <dbReference type="NCBI Taxonomy" id="7757"/>
    <lineage>
        <taxon>Eukaryota</taxon>
        <taxon>Metazoa</taxon>
        <taxon>Chordata</taxon>
        <taxon>Craniata</taxon>
        <taxon>Vertebrata</taxon>
        <taxon>Cyclostomata</taxon>
        <taxon>Hyperoartia</taxon>
        <taxon>Petromyzontiformes</taxon>
        <taxon>Petromyzontidae</taxon>
        <taxon>Petromyzon</taxon>
    </lineage>
</organism>
<dbReference type="KEGG" id="pmrn:116945157"/>
<dbReference type="FunFam" id="1.20.58.70:FF:000006">
    <property type="entry name" value="Syntaxin 7"/>
    <property type="match status" value="1"/>
</dbReference>
<dbReference type="Gene3D" id="1.20.58.70">
    <property type="match status" value="1"/>
</dbReference>
<evidence type="ECO:0000313" key="17">
    <source>
        <dbReference type="RefSeq" id="XP_032815242.1"/>
    </source>
</evidence>
<dbReference type="PROSITE" id="PS00914">
    <property type="entry name" value="SYNTAXIN"/>
    <property type="match status" value="1"/>
</dbReference>
<evidence type="ECO:0000256" key="12">
    <source>
        <dbReference type="RuleBase" id="RU003858"/>
    </source>
</evidence>
<dbReference type="InterPro" id="IPR006011">
    <property type="entry name" value="Syntaxin_N"/>
</dbReference>
<dbReference type="GO" id="GO:0005484">
    <property type="term" value="F:SNAP receptor activity"/>
    <property type="evidence" value="ECO:0007669"/>
    <property type="project" value="InterPro"/>
</dbReference>
<keyword evidence="16" id="KW-1185">Reference proteome</keyword>
<keyword evidence="6" id="KW-0007">Acetylation</keyword>
<evidence type="ECO:0000256" key="6">
    <source>
        <dbReference type="ARBA" id="ARBA00022990"/>
    </source>
</evidence>
<evidence type="ECO:0000256" key="13">
    <source>
        <dbReference type="SAM" id="Coils"/>
    </source>
</evidence>
<dbReference type="PROSITE" id="PS50192">
    <property type="entry name" value="T_SNARE"/>
    <property type="match status" value="1"/>
</dbReference>
<evidence type="ECO:0000256" key="14">
    <source>
        <dbReference type="SAM" id="Phobius"/>
    </source>
</evidence>
<protein>
    <recommendedName>
        <fullName evidence="11">Syntaxin-7</fullName>
    </recommendedName>
</protein>
<dbReference type="GO" id="GO:0008021">
    <property type="term" value="C:synaptic vesicle"/>
    <property type="evidence" value="ECO:0007669"/>
    <property type="project" value="TreeGrafter"/>
</dbReference>
<dbReference type="InterPro" id="IPR006012">
    <property type="entry name" value="Syntaxin/epimorphin_CS"/>
</dbReference>
<keyword evidence="2" id="KW-0597">Phosphoprotein</keyword>
<evidence type="ECO:0000256" key="2">
    <source>
        <dbReference type="ARBA" id="ARBA00022553"/>
    </source>
</evidence>
<dbReference type="SUPFAM" id="SSF47661">
    <property type="entry name" value="t-snare proteins"/>
    <property type="match status" value="1"/>
</dbReference>
<dbReference type="Gene3D" id="1.20.5.110">
    <property type="match status" value="1"/>
</dbReference>